<dbReference type="EMBL" id="WJQU01000001">
    <property type="protein sequence ID" value="KAJ6646048.1"/>
    <property type="molecule type" value="Genomic_DNA"/>
</dbReference>
<reference evidence="2" key="1">
    <citation type="submission" date="2022-07" db="EMBL/GenBank/DDBJ databases">
        <authorList>
            <person name="Trinca V."/>
            <person name="Uliana J.V.C."/>
            <person name="Torres T.T."/>
            <person name="Ward R.J."/>
            <person name="Monesi N."/>
        </authorList>
    </citation>
    <scope>NUCLEOTIDE SEQUENCE</scope>
    <source>
        <strain evidence="2">HSMRA1968</strain>
        <tissue evidence="2">Whole embryos</tissue>
    </source>
</reference>
<protein>
    <submittedName>
        <fullName evidence="2">Uncharacterized protein</fullName>
    </submittedName>
</protein>
<feature type="compositionally biased region" description="Polar residues" evidence="1">
    <location>
        <begin position="15"/>
        <end position="45"/>
    </location>
</feature>
<proteinExistence type="predicted"/>
<dbReference type="OrthoDB" id="19261at2759"/>
<feature type="region of interest" description="Disordered" evidence="1">
    <location>
        <begin position="1"/>
        <end position="45"/>
    </location>
</feature>
<keyword evidence="3" id="KW-1185">Reference proteome</keyword>
<organism evidence="2 3">
    <name type="scientific">Pseudolycoriella hygida</name>
    <dbReference type="NCBI Taxonomy" id="35572"/>
    <lineage>
        <taxon>Eukaryota</taxon>
        <taxon>Metazoa</taxon>
        <taxon>Ecdysozoa</taxon>
        <taxon>Arthropoda</taxon>
        <taxon>Hexapoda</taxon>
        <taxon>Insecta</taxon>
        <taxon>Pterygota</taxon>
        <taxon>Neoptera</taxon>
        <taxon>Endopterygota</taxon>
        <taxon>Diptera</taxon>
        <taxon>Nematocera</taxon>
        <taxon>Sciaroidea</taxon>
        <taxon>Sciaridae</taxon>
        <taxon>Pseudolycoriella</taxon>
    </lineage>
</organism>
<evidence type="ECO:0000313" key="3">
    <source>
        <dbReference type="Proteomes" id="UP001151699"/>
    </source>
</evidence>
<evidence type="ECO:0000256" key="1">
    <source>
        <dbReference type="SAM" id="MobiDB-lite"/>
    </source>
</evidence>
<dbReference type="AlphaFoldDB" id="A0A9Q0N9H8"/>
<name>A0A9Q0N9H8_9DIPT</name>
<accession>A0A9Q0N9H8</accession>
<gene>
    <name evidence="2" type="ORF">Bhyg_01257</name>
</gene>
<comment type="caution">
    <text evidence="2">The sequence shown here is derived from an EMBL/GenBank/DDBJ whole genome shotgun (WGS) entry which is preliminary data.</text>
</comment>
<evidence type="ECO:0000313" key="2">
    <source>
        <dbReference type="EMBL" id="KAJ6646048.1"/>
    </source>
</evidence>
<feature type="compositionally biased region" description="Acidic residues" evidence="1">
    <location>
        <begin position="1"/>
        <end position="11"/>
    </location>
</feature>
<dbReference type="Proteomes" id="UP001151699">
    <property type="component" value="Chromosome A"/>
</dbReference>
<sequence length="45" mass="4943">MTLSEDSDEEDCHGSHSTENSAPVQDDTQNYIIDSGYQNATHTQA</sequence>